<feature type="region of interest" description="Disordered" evidence="1">
    <location>
        <begin position="65"/>
        <end position="86"/>
    </location>
</feature>
<evidence type="ECO:0000256" key="1">
    <source>
        <dbReference type="SAM" id="MobiDB-lite"/>
    </source>
</evidence>
<keyword evidence="3" id="KW-1185">Reference proteome</keyword>
<organism evidence="2 3">
    <name type="scientific">Haloactinopolyspora alba</name>
    <dbReference type="NCBI Taxonomy" id="648780"/>
    <lineage>
        <taxon>Bacteria</taxon>
        <taxon>Bacillati</taxon>
        <taxon>Actinomycetota</taxon>
        <taxon>Actinomycetes</taxon>
        <taxon>Jiangellales</taxon>
        <taxon>Jiangellaceae</taxon>
        <taxon>Haloactinopolyspora</taxon>
    </lineage>
</organism>
<dbReference type="Proteomes" id="UP000243528">
    <property type="component" value="Unassembled WGS sequence"/>
</dbReference>
<dbReference type="EMBL" id="PYGE01000008">
    <property type="protein sequence ID" value="PSL03120.1"/>
    <property type="molecule type" value="Genomic_DNA"/>
</dbReference>
<dbReference type="AlphaFoldDB" id="A0A2P8E0X7"/>
<evidence type="ECO:0000313" key="3">
    <source>
        <dbReference type="Proteomes" id="UP000243528"/>
    </source>
</evidence>
<reference evidence="2 3" key="1">
    <citation type="submission" date="2018-03" db="EMBL/GenBank/DDBJ databases">
        <title>Genomic Encyclopedia of Archaeal and Bacterial Type Strains, Phase II (KMG-II): from individual species to whole genera.</title>
        <authorList>
            <person name="Goeker M."/>
        </authorList>
    </citation>
    <scope>NUCLEOTIDE SEQUENCE [LARGE SCALE GENOMIC DNA]</scope>
    <source>
        <strain evidence="2 3">DSM 45211</strain>
    </source>
</reference>
<gene>
    <name evidence="2" type="ORF">CLV30_10832</name>
</gene>
<accession>A0A2P8E0X7</accession>
<evidence type="ECO:0000313" key="2">
    <source>
        <dbReference type="EMBL" id="PSL03120.1"/>
    </source>
</evidence>
<proteinExistence type="predicted"/>
<sequence length="139" mass="13255">MAGGGAVDVAGGGAVGVADVGAVEPCDTEPSGAVGVLSGALGVVAGAPCPDDGVVAGARVSEESGAVPEGSGAARVGGALPSPATTKAVTKPLGITDLVRMPTPLSAAPEKHHQSHASLLSRTTQMVRLSDRCAGSVHA</sequence>
<comment type="caution">
    <text evidence="2">The sequence shown here is derived from an EMBL/GenBank/DDBJ whole genome shotgun (WGS) entry which is preliminary data.</text>
</comment>
<protein>
    <submittedName>
        <fullName evidence="2">Uncharacterized protein</fullName>
    </submittedName>
</protein>
<name>A0A2P8E0X7_9ACTN</name>